<dbReference type="Pfam" id="PF13649">
    <property type="entry name" value="Methyltransf_25"/>
    <property type="match status" value="1"/>
</dbReference>
<evidence type="ECO:0000313" key="7">
    <source>
        <dbReference type="Proteomes" id="UP001183643"/>
    </source>
</evidence>
<dbReference type="InterPro" id="IPR029063">
    <property type="entry name" value="SAM-dependent_MTases_sf"/>
</dbReference>
<dbReference type="SUPFAM" id="SSF51905">
    <property type="entry name" value="FAD/NAD(P)-binding domain"/>
    <property type="match status" value="1"/>
</dbReference>
<organism evidence="6 7">
    <name type="scientific">Catenuloplanes atrovinosus</name>
    <dbReference type="NCBI Taxonomy" id="137266"/>
    <lineage>
        <taxon>Bacteria</taxon>
        <taxon>Bacillati</taxon>
        <taxon>Actinomycetota</taxon>
        <taxon>Actinomycetes</taxon>
        <taxon>Micromonosporales</taxon>
        <taxon>Micromonosporaceae</taxon>
        <taxon>Catenuloplanes</taxon>
    </lineage>
</organism>
<comment type="caution">
    <text evidence="6">The sequence shown here is derived from an EMBL/GenBank/DDBJ whole genome shotgun (WGS) entry which is preliminary data.</text>
</comment>
<gene>
    <name evidence="6" type="ORF">J2S41_001637</name>
</gene>
<feature type="domain" description="Methyltransferase" evidence="5">
    <location>
        <begin position="360"/>
        <end position="451"/>
    </location>
</feature>
<keyword evidence="6" id="KW-0808">Transferase</keyword>
<dbReference type="SUPFAM" id="SSF53335">
    <property type="entry name" value="S-adenosyl-L-methionine-dependent methyltransferases"/>
    <property type="match status" value="1"/>
</dbReference>
<dbReference type="RefSeq" id="WP_310365082.1">
    <property type="nucleotide sequence ID" value="NZ_JAVDYB010000001.1"/>
</dbReference>
<keyword evidence="2" id="KW-0560">Oxidoreductase</keyword>
<name>A0AAE4C9J3_9ACTN</name>
<keyword evidence="6" id="KW-0489">Methyltransferase</keyword>
<protein>
    <submittedName>
        <fullName evidence="6">Thioredoxin reductase/SAM-dependent methyltransferase</fullName>
    </submittedName>
</protein>
<evidence type="ECO:0000259" key="4">
    <source>
        <dbReference type="Pfam" id="PF07992"/>
    </source>
</evidence>
<keyword evidence="1" id="KW-0285">Flavoprotein</keyword>
<dbReference type="InterPro" id="IPR050097">
    <property type="entry name" value="Ferredoxin-NADP_redctase_2"/>
</dbReference>
<dbReference type="GO" id="GO:0004791">
    <property type="term" value="F:thioredoxin-disulfide reductase (NADPH) activity"/>
    <property type="evidence" value="ECO:0007669"/>
    <property type="project" value="UniProtKB-EC"/>
</dbReference>
<dbReference type="GO" id="GO:0008168">
    <property type="term" value="F:methyltransferase activity"/>
    <property type="evidence" value="ECO:0007669"/>
    <property type="project" value="UniProtKB-KW"/>
</dbReference>
<sequence length="524" mass="55503">MREQYDVVVIGGGAAGLSGALALTRARRSVLVVDAGEQRNRPAGHVHNYLGREGTPPAELAGIGREEVASYGGEFLDARVTGITGDADHGFTVTTGDVSVRARRILVTTGLVDALPDIPGLAERWGRDVLHCPYCHGWEVRDRAIGVIATGPMAVHGALLWRQWTGDVTLFLHGGFTITDEEREQLEARGVRLVDGTVTGVEVTGDRLTGARLDTGETIARDALVVQTGLRARDELLTGLGLVAEDRIVGAFVPVAPTGATAVPGVFAAGNVVDPMAQVIVAAAGGLMAGAALNADLVQLETRRAVAFRRLGVSGDDPAELFSRDYWEHRYAGRGHHLFSGNPNPHLVSDVAGLTPGRALDAGCGEGADAIWLASRGWETTAVDISATALERAAARAAEAGVTVTWQQADLGDWAPEPGAYDLISTQFVHMFGSAGEDLYRRLAAGVAPGGTLLVVNHSYSDVTVSKLPRPDLPEMFLTAAQIAATLKPDEWDVQVAEERTRPAKTQDGRETTVHDVVVRATRR</sequence>
<evidence type="ECO:0000259" key="5">
    <source>
        <dbReference type="Pfam" id="PF13649"/>
    </source>
</evidence>
<dbReference type="InterPro" id="IPR036188">
    <property type="entry name" value="FAD/NAD-bd_sf"/>
</dbReference>
<evidence type="ECO:0000256" key="1">
    <source>
        <dbReference type="ARBA" id="ARBA00022630"/>
    </source>
</evidence>
<proteinExistence type="predicted"/>
<dbReference type="PRINTS" id="PR00368">
    <property type="entry name" value="FADPNR"/>
</dbReference>
<accession>A0AAE4C9J3</accession>
<dbReference type="Gene3D" id="3.40.50.150">
    <property type="entry name" value="Vaccinia Virus protein VP39"/>
    <property type="match status" value="1"/>
</dbReference>
<dbReference type="Proteomes" id="UP001183643">
    <property type="component" value="Unassembled WGS sequence"/>
</dbReference>
<dbReference type="CDD" id="cd02440">
    <property type="entry name" value="AdoMet_MTases"/>
    <property type="match status" value="1"/>
</dbReference>
<evidence type="ECO:0000313" key="6">
    <source>
        <dbReference type="EMBL" id="MDR7274859.1"/>
    </source>
</evidence>
<dbReference type="EMBL" id="JAVDYB010000001">
    <property type="protein sequence ID" value="MDR7274859.1"/>
    <property type="molecule type" value="Genomic_DNA"/>
</dbReference>
<dbReference type="AlphaFoldDB" id="A0AAE4C9J3"/>
<dbReference type="Gene3D" id="3.50.50.60">
    <property type="entry name" value="FAD/NAD(P)-binding domain"/>
    <property type="match status" value="2"/>
</dbReference>
<keyword evidence="7" id="KW-1185">Reference proteome</keyword>
<dbReference type="InterPro" id="IPR041698">
    <property type="entry name" value="Methyltransf_25"/>
</dbReference>
<reference evidence="6" key="1">
    <citation type="submission" date="2023-07" db="EMBL/GenBank/DDBJ databases">
        <title>Sequencing the genomes of 1000 actinobacteria strains.</title>
        <authorList>
            <person name="Klenk H.-P."/>
        </authorList>
    </citation>
    <scope>NUCLEOTIDE SEQUENCE</scope>
    <source>
        <strain evidence="6">DSM 44707</strain>
    </source>
</reference>
<dbReference type="PANTHER" id="PTHR48105">
    <property type="entry name" value="THIOREDOXIN REDUCTASE 1-RELATED-RELATED"/>
    <property type="match status" value="1"/>
</dbReference>
<dbReference type="Pfam" id="PF07992">
    <property type="entry name" value="Pyr_redox_2"/>
    <property type="match status" value="1"/>
</dbReference>
<evidence type="ECO:0000256" key="2">
    <source>
        <dbReference type="ARBA" id="ARBA00023002"/>
    </source>
</evidence>
<comment type="catalytic activity">
    <reaction evidence="3">
        <text>[thioredoxin]-dithiol + NADP(+) = [thioredoxin]-disulfide + NADPH + H(+)</text>
        <dbReference type="Rhea" id="RHEA:20345"/>
        <dbReference type="Rhea" id="RHEA-COMP:10698"/>
        <dbReference type="Rhea" id="RHEA-COMP:10700"/>
        <dbReference type="ChEBI" id="CHEBI:15378"/>
        <dbReference type="ChEBI" id="CHEBI:29950"/>
        <dbReference type="ChEBI" id="CHEBI:50058"/>
        <dbReference type="ChEBI" id="CHEBI:57783"/>
        <dbReference type="ChEBI" id="CHEBI:58349"/>
        <dbReference type="EC" id="1.8.1.9"/>
    </reaction>
</comment>
<dbReference type="PRINTS" id="PR00469">
    <property type="entry name" value="PNDRDTASEII"/>
</dbReference>
<feature type="domain" description="FAD/NAD(P)-binding" evidence="4">
    <location>
        <begin position="5"/>
        <end position="285"/>
    </location>
</feature>
<dbReference type="GO" id="GO:0032259">
    <property type="term" value="P:methylation"/>
    <property type="evidence" value="ECO:0007669"/>
    <property type="project" value="UniProtKB-KW"/>
</dbReference>
<dbReference type="InterPro" id="IPR023753">
    <property type="entry name" value="FAD/NAD-binding_dom"/>
</dbReference>
<evidence type="ECO:0000256" key="3">
    <source>
        <dbReference type="ARBA" id="ARBA00048132"/>
    </source>
</evidence>